<dbReference type="PANTHER" id="PTHR12952">
    <property type="entry name" value="SYS1"/>
    <property type="match status" value="1"/>
</dbReference>
<feature type="transmembrane region" description="Helical" evidence="5">
    <location>
        <begin position="92"/>
        <end position="111"/>
    </location>
</feature>
<evidence type="ECO:0000256" key="5">
    <source>
        <dbReference type="SAM" id="Phobius"/>
    </source>
</evidence>
<proteinExistence type="predicted"/>
<keyword evidence="4 5" id="KW-0472">Membrane</keyword>
<comment type="caution">
    <text evidence="6">The sequence shown here is derived from an EMBL/GenBank/DDBJ whole genome shotgun (WGS) entry which is preliminary data.</text>
</comment>
<protein>
    <submittedName>
        <fullName evidence="6">Transmembrane protein 244-like</fullName>
    </submittedName>
</protein>
<comment type="subcellular location">
    <subcellularLocation>
        <location evidence="1">Membrane</location>
        <topology evidence="1">Multi-pass membrane protein</topology>
    </subcellularLocation>
</comment>
<reference evidence="6 7" key="1">
    <citation type="submission" date="2021-05" db="EMBL/GenBank/DDBJ databases">
        <authorList>
            <person name="Zahm M."/>
            <person name="Klopp C."/>
            <person name="Cabau C."/>
            <person name="Kuhl H."/>
            <person name="Suciu R."/>
            <person name="Ciorpac M."/>
            <person name="Holostenco D."/>
            <person name="Gessner J."/>
            <person name="Wuertz S."/>
            <person name="Hohne C."/>
            <person name="Stock M."/>
            <person name="Gislard M."/>
            <person name="Lluch J."/>
            <person name="Milhes M."/>
            <person name="Lampietro C."/>
            <person name="Lopez Roques C."/>
            <person name="Donnadieu C."/>
            <person name="Du K."/>
            <person name="Schartl M."/>
            <person name="Guiguen Y."/>
        </authorList>
    </citation>
    <scope>NUCLEOTIDE SEQUENCE [LARGE SCALE GENOMIC DNA]</scope>
    <source>
        <strain evidence="6">Hh-F2</strain>
        <tissue evidence="6">Blood</tissue>
    </source>
</reference>
<accession>A0ABR0YNL1</accession>
<feature type="transmembrane region" description="Helical" evidence="5">
    <location>
        <begin position="12"/>
        <end position="31"/>
    </location>
</feature>
<feature type="transmembrane region" description="Helical" evidence="5">
    <location>
        <begin position="117"/>
        <end position="141"/>
    </location>
</feature>
<dbReference type="Proteomes" id="UP001369086">
    <property type="component" value="Unassembled WGS sequence"/>
</dbReference>
<name>A0ABR0YNL1_HUSHU</name>
<gene>
    <name evidence="6" type="ORF">HHUSO_G26391</name>
</gene>
<keyword evidence="7" id="KW-1185">Reference proteome</keyword>
<evidence type="ECO:0000313" key="7">
    <source>
        <dbReference type="Proteomes" id="UP001369086"/>
    </source>
</evidence>
<sequence>MAFRSKVADTKTVILHLLLCLAIFYTLYYMIGSVCFGAFKLDHFDGLIPFDFKTEPSESNSKYLVNLLSMQLTYFSSGLLFAAVVKRWVWDYAITVTLVHVGLTSAVLFVLEFPLVWQWWLALGNGLFLMICNGQLIAYFACENDHSYPTLDSY</sequence>
<dbReference type="Pfam" id="PF09801">
    <property type="entry name" value="SYS1"/>
    <property type="match status" value="1"/>
</dbReference>
<evidence type="ECO:0000256" key="4">
    <source>
        <dbReference type="ARBA" id="ARBA00023136"/>
    </source>
</evidence>
<feature type="transmembrane region" description="Helical" evidence="5">
    <location>
        <begin position="63"/>
        <end position="85"/>
    </location>
</feature>
<keyword evidence="3 5" id="KW-1133">Transmembrane helix</keyword>
<organism evidence="6 7">
    <name type="scientific">Huso huso</name>
    <name type="common">Beluga</name>
    <name type="synonym">Acipenser huso</name>
    <dbReference type="NCBI Taxonomy" id="61971"/>
    <lineage>
        <taxon>Eukaryota</taxon>
        <taxon>Metazoa</taxon>
        <taxon>Chordata</taxon>
        <taxon>Craniata</taxon>
        <taxon>Vertebrata</taxon>
        <taxon>Euteleostomi</taxon>
        <taxon>Actinopterygii</taxon>
        <taxon>Chondrostei</taxon>
        <taxon>Acipenseriformes</taxon>
        <taxon>Acipenseridae</taxon>
        <taxon>Huso</taxon>
    </lineage>
</organism>
<evidence type="ECO:0000313" key="6">
    <source>
        <dbReference type="EMBL" id="KAK6474191.1"/>
    </source>
</evidence>
<evidence type="ECO:0000256" key="3">
    <source>
        <dbReference type="ARBA" id="ARBA00022989"/>
    </source>
</evidence>
<evidence type="ECO:0000256" key="2">
    <source>
        <dbReference type="ARBA" id="ARBA00022692"/>
    </source>
</evidence>
<dbReference type="EMBL" id="JAHFZB010000026">
    <property type="protein sequence ID" value="KAK6474191.1"/>
    <property type="molecule type" value="Genomic_DNA"/>
</dbReference>
<dbReference type="InterPro" id="IPR019185">
    <property type="entry name" value="Integral_membrane_SYS1-rel"/>
</dbReference>
<keyword evidence="2 5" id="KW-0812">Transmembrane</keyword>
<dbReference type="PANTHER" id="PTHR12952:SF1">
    <property type="entry name" value="TRANSMEMBRANE PROTEIN 244"/>
    <property type="match status" value="1"/>
</dbReference>
<evidence type="ECO:0000256" key="1">
    <source>
        <dbReference type="ARBA" id="ARBA00004141"/>
    </source>
</evidence>